<dbReference type="InterPro" id="IPR025285">
    <property type="entry name" value="DUF4145"/>
</dbReference>
<gene>
    <name evidence="2" type="ORF">CCOS865_02079</name>
</gene>
<proteinExistence type="predicted"/>
<protein>
    <recommendedName>
        <fullName evidence="1">DUF4145 domain-containing protein</fullName>
    </recommendedName>
</protein>
<keyword evidence="3" id="KW-1185">Reference proteome</keyword>
<accession>A0A383RTX5</accession>
<evidence type="ECO:0000259" key="1">
    <source>
        <dbReference type="Pfam" id="PF13643"/>
    </source>
</evidence>
<organism evidence="2 3">
    <name type="scientific">Pseudomonas reidholzensis</name>
    <dbReference type="NCBI Taxonomy" id="1785162"/>
    <lineage>
        <taxon>Bacteria</taxon>
        <taxon>Pseudomonadati</taxon>
        <taxon>Pseudomonadota</taxon>
        <taxon>Gammaproteobacteria</taxon>
        <taxon>Pseudomonadales</taxon>
        <taxon>Pseudomonadaceae</taxon>
        <taxon>Pseudomonas</taxon>
    </lineage>
</organism>
<feature type="domain" description="DUF4145" evidence="1">
    <location>
        <begin position="93"/>
        <end position="168"/>
    </location>
</feature>
<sequence>MKSIGYISMETVIPKHRLNGFSCPHCGAYAHMNWYPLRYGQGGVSALDMAECVRCDEHTFWRKDQARMIDPLSSVAPRPAADMPEDVRKDYLEAAAVFAVSPRAAAALLRLALQRLCVHLGEKGEKIDIDIRELAKKGILPELLIKVADTVRITGNNAVHPGEMDIADVDFIASKMFQMLNLIVHKGITEPAELKALYEMVPKGAREAAEKKDAKARADK</sequence>
<name>A0A383RTX5_9PSED</name>
<dbReference type="Proteomes" id="UP000263595">
    <property type="component" value="Unassembled WGS sequence"/>
</dbReference>
<dbReference type="AlphaFoldDB" id="A0A383RTX5"/>
<evidence type="ECO:0000313" key="3">
    <source>
        <dbReference type="Proteomes" id="UP000263595"/>
    </source>
</evidence>
<dbReference type="Pfam" id="PF13643">
    <property type="entry name" value="DUF4145"/>
    <property type="match status" value="1"/>
</dbReference>
<dbReference type="EMBL" id="UNOZ01000013">
    <property type="protein sequence ID" value="SYX89818.1"/>
    <property type="molecule type" value="Genomic_DNA"/>
</dbReference>
<reference evidence="3" key="1">
    <citation type="submission" date="2018-08" db="EMBL/GenBank/DDBJ databases">
        <authorList>
            <person name="Blom J."/>
        </authorList>
    </citation>
    <scope>NUCLEOTIDE SEQUENCE [LARGE SCALE GENOMIC DNA]</scope>
    <source>
        <strain evidence="3">CCOS 865</strain>
    </source>
</reference>
<evidence type="ECO:0000313" key="2">
    <source>
        <dbReference type="EMBL" id="SYX89818.1"/>
    </source>
</evidence>